<sequence length="664" mass="78226">MDCSTALKALFTREEFTEEVATMYIKIRHNLKEIYEIMQSFHHKPNSPSGHECQRPCPKALRSREERSRSNYDFSRSDLNHTRLKDIFSRTNRVAEEFPVTKSHPNSRRIRDANISFTTLPSENTTVSRTWRTLDFFATLDDRLPHLEELYPDYFLSKRPITSMDQIPTAPEDYVMNLKENPDRHGYTRKRISEKWREMFLNMTEEEMNYAIQAFRENKTEDQLNHIYDEYIGKQFLPELQKAVDEAGLNISVTEGTKKTQKKKVRTGTPPASRAPNATRRFFNGSRPFNFTRWTKKKNSTPLVRTKFIKVKKNKTTKPAERVRRQVSEVKTKRFRPSPRFNWTTPSTLPTTKYIYPARFNKHLPERFVNDYLTISGEATRKKVSRTTGWNFLNYRMRTTGAYVEDPDTAEIQRQWERRFAVRRQYDSVTHFDWDRLELNETGKSKFERGRESYGHWIETTTMSESDYLKTHTVPPDFWPGESAEMNEAKFHQAMYESFYDMAGFTTAPVWFNSTKKTKHPKKLLKYTSPSHPSTTSPHPLPPNTTINFVKLLIQQKLKEYASSRLRPTGTQRTVPTFPHYILNQSYVTKFNDLFHQFEYYKRGVDLVNGSNVGLAENINNIEQYFKDFGEHLEDVQKDMERGLKISVDPKDATEIRTTGYVPF</sequence>
<dbReference type="GeneID" id="103517631"/>
<evidence type="ECO:0000313" key="3">
    <source>
        <dbReference type="RefSeq" id="XP_026685456.1"/>
    </source>
</evidence>
<accession>A0A3Q0JAJ9</accession>
<feature type="region of interest" description="Disordered" evidence="1">
    <location>
        <begin position="42"/>
        <end position="72"/>
    </location>
</feature>
<evidence type="ECO:0000256" key="1">
    <source>
        <dbReference type="SAM" id="MobiDB-lite"/>
    </source>
</evidence>
<dbReference type="AlphaFoldDB" id="A0A3Q0JAJ9"/>
<evidence type="ECO:0000313" key="2">
    <source>
        <dbReference type="Proteomes" id="UP000079169"/>
    </source>
</evidence>
<protein>
    <submittedName>
        <fullName evidence="3">Uncharacterized protein LOC103517631</fullName>
    </submittedName>
</protein>
<feature type="compositionally biased region" description="Basic and acidic residues" evidence="1">
    <location>
        <begin position="62"/>
        <end position="72"/>
    </location>
</feature>
<dbReference type="KEGG" id="dci:103517631"/>
<organism evidence="2 3">
    <name type="scientific">Diaphorina citri</name>
    <name type="common">Asian citrus psyllid</name>
    <dbReference type="NCBI Taxonomy" id="121845"/>
    <lineage>
        <taxon>Eukaryota</taxon>
        <taxon>Metazoa</taxon>
        <taxon>Ecdysozoa</taxon>
        <taxon>Arthropoda</taxon>
        <taxon>Hexapoda</taxon>
        <taxon>Insecta</taxon>
        <taxon>Pterygota</taxon>
        <taxon>Neoptera</taxon>
        <taxon>Paraneoptera</taxon>
        <taxon>Hemiptera</taxon>
        <taxon>Sternorrhyncha</taxon>
        <taxon>Psylloidea</taxon>
        <taxon>Psyllidae</taxon>
        <taxon>Diaphorininae</taxon>
        <taxon>Diaphorina</taxon>
    </lineage>
</organism>
<feature type="region of interest" description="Disordered" evidence="1">
    <location>
        <begin position="257"/>
        <end position="279"/>
    </location>
</feature>
<gene>
    <name evidence="3" type="primary">LOC103517631</name>
</gene>
<proteinExistence type="predicted"/>
<dbReference type="RefSeq" id="XP_026685456.1">
    <property type="nucleotide sequence ID" value="XM_026829655.1"/>
</dbReference>
<reference evidence="3" key="1">
    <citation type="submission" date="2025-08" db="UniProtKB">
        <authorList>
            <consortium name="RefSeq"/>
        </authorList>
    </citation>
    <scope>IDENTIFICATION</scope>
</reference>
<name>A0A3Q0JAJ9_DIACI</name>
<dbReference type="PaxDb" id="121845-A0A3Q0JAJ9"/>
<dbReference type="Proteomes" id="UP000079169">
    <property type="component" value="Unplaced"/>
</dbReference>
<keyword evidence="2" id="KW-1185">Reference proteome</keyword>